<feature type="transmembrane region" description="Helical" evidence="2">
    <location>
        <begin position="47"/>
        <end position="68"/>
    </location>
</feature>
<evidence type="ECO:0008006" key="5">
    <source>
        <dbReference type="Google" id="ProtNLM"/>
    </source>
</evidence>
<dbReference type="AlphaFoldDB" id="A0A839PYB5"/>
<evidence type="ECO:0000256" key="2">
    <source>
        <dbReference type="SAM" id="Phobius"/>
    </source>
</evidence>
<gene>
    <name evidence="3" type="ORF">FHW14_000531</name>
</gene>
<organism evidence="3 4">
    <name type="scientific">Terracoccus luteus</name>
    <dbReference type="NCBI Taxonomy" id="53356"/>
    <lineage>
        <taxon>Bacteria</taxon>
        <taxon>Bacillati</taxon>
        <taxon>Actinomycetota</taxon>
        <taxon>Actinomycetes</taxon>
        <taxon>Micrococcales</taxon>
        <taxon>Intrasporangiaceae</taxon>
        <taxon>Terracoccus</taxon>
    </lineage>
</organism>
<evidence type="ECO:0000313" key="3">
    <source>
        <dbReference type="EMBL" id="MBB2985391.1"/>
    </source>
</evidence>
<keyword evidence="2" id="KW-0812">Transmembrane</keyword>
<accession>A0A839PYB5</accession>
<evidence type="ECO:0000256" key="1">
    <source>
        <dbReference type="SAM" id="MobiDB-lite"/>
    </source>
</evidence>
<feature type="region of interest" description="Disordered" evidence="1">
    <location>
        <begin position="148"/>
        <end position="168"/>
    </location>
</feature>
<keyword evidence="2" id="KW-0472">Membrane</keyword>
<reference evidence="3 4" key="1">
    <citation type="submission" date="2020-08" db="EMBL/GenBank/DDBJ databases">
        <title>Genomic Encyclopedia of Type Strains, Phase IV (KMG-V): Genome sequencing to study the core and pangenomes of soil and plant-associated prokaryotes.</title>
        <authorList>
            <person name="Whitman W."/>
        </authorList>
    </citation>
    <scope>NUCLEOTIDE SEQUENCE [LARGE SCALE GENOMIC DNA]</scope>
    <source>
        <strain evidence="3 4">B3ACCR2</strain>
    </source>
</reference>
<dbReference type="RefSeq" id="WP_253354015.1">
    <property type="nucleotide sequence ID" value="NZ_JACHVT010000001.1"/>
</dbReference>
<dbReference type="EMBL" id="JACHVT010000001">
    <property type="protein sequence ID" value="MBB2985391.1"/>
    <property type="molecule type" value="Genomic_DNA"/>
</dbReference>
<keyword evidence="2" id="KW-1133">Transmembrane helix</keyword>
<proteinExistence type="predicted"/>
<protein>
    <recommendedName>
        <fullName evidence="5">ATP synthase protein I</fullName>
    </recommendedName>
</protein>
<dbReference type="Proteomes" id="UP000590811">
    <property type="component" value="Unassembled WGS sequence"/>
</dbReference>
<feature type="transmembrane region" description="Helical" evidence="2">
    <location>
        <begin position="109"/>
        <end position="128"/>
    </location>
</feature>
<comment type="caution">
    <text evidence="3">The sequence shown here is derived from an EMBL/GenBank/DDBJ whole genome shotgun (WGS) entry which is preliminary data.</text>
</comment>
<feature type="transmembrane region" description="Helical" evidence="2">
    <location>
        <begin position="12"/>
        <end position="41"/>
    </location>
</feature>
<name>A0A839PYB5_9MICO</name>
<evidence type="ECO:0000313" key="4">
    <source>
        <dbReference type="Proteomes" id="UP000590811"/>
    </source>
</evidence>
<feature type="transmembrane region" description="Helical" evidence="2">
    <location>
        <begin position="80"/>
        <end position="103"/>
    </location>
</feature>
<sequence length="168" mass="17333">MPDRTSPEAQAAPIAFSVILRGALPVTVVAGLVTAVVIALVSGLSAGVAALIGVVIAVVFFASGVLIVSRVVVDTSNPMLFMAVGMAVYLAQIIVMFGVLLVARQVQSFDSVAAGIAILVCVVVWQAAQMRAWRRARVPVYDAVAMPGESGTDETVARPAAGDDRGVR</sequence>